<dbReference type="NCBIfam" id="TIGR04486">
    <property type="entry name" value="thiosulf_SoxB"/>
    <property type="match status" value="1"/>
</dbReference>
<dbReference type="GO" id="GO:0000166">
    <property type="term" value="F:nucleotide binding"/>
    <property type="evidence" value="ECO:0007669"/>
    <property type="project" value="UniProtKB-KW"/>
</dbReference>
<dbReference type="KEGG" id="ptrp:DCO17_06000"/>
<keyword evidence="4" id="KW-1185">Reference proteome</keyword>
<comment type="similarity">
    <text evidence="1">Belongs to the 5'-nucleotidase family.</text>
</comment>
<dbReference type="RefSeq" id="WP_173955857.1">
    <property type="nucleotide sequence ID" value="NZ_CP028942.1"/>
</dbReference>
<dbReference type="GO" id="GO:0030288">
    <property type="term" value="C:outer membrane-bounded periplasmic space"/>
    <property type="evidence" value="ECO:0007669"/>
    <property type="project" value="TreeGrafter"/>
</dbReference>
<accession>A0A6M9PZM6</accession>
<dbReference type="Gene3D" id="3.90.780.10">
    <property type="entry name" value="5'-Nucleotidase, C-terminal domain"/>
    <property type="match status" value="1"/>
</dbReference>
<keyword evidence="1" id="KW-0547">Nucleotide-binding</keyword>
<feature type="domain" description="5'-Nucleotidase C-terminal" evidence="2">
    <location>
        <begin position="399"/>
        <end position="525"/>
    </location>
</feature>
<dbReference type="InterPro" id="IPR029052">
    <property type="entry name" value="Metallo-depent_PP-like"/>
</dbReference>
<organism evidence="3 4">
    <name type="scientific">Polynucleobacter tropicus</name>
    <dbReference type="NCBI Taxonomy" id="1743174"/>
    <lineage>
        <taxon>Bacteria</taxon>
        <taxon>Pseudomonadati</taxon>
        <taxon>Pseudomonadota</taxon>
        <taxon>Betaproteobacteria</taxon>
        <taxon>Burkholderiales</taxon>
        <taxon>Burkholderiaceae</taxon>
        <taxon>Polynucleobacter</taxon>
    </lineage>
</organism>
<dbReference type="Gene3D" id="6.10.140.570">
    <property type="match status" value="1"/>
</dbReference>
<dbReference type="Gene3D" id="3.60.21.10">
    <property type="match status" value="1"/>
</dbReference>
<evidence type="ECO:0000259" key="2">
    <source>
        <dbReference type="Pfam" id="PF02872"/>
    </source>
</evidence>
<dbReference type="GO" id="GO:0009166">
    <property type="term" value="P:nucleotide catabolic process"/>
    <property type="evidence" value="ECO:0007669"/>
    <property type="project" value="InterPro"/>
</dbReference>
<dbReference type="PROSITE" id="PS51318">
    <property type="entry name" value="TAT"/>
    <property type="match status" value="1"/>
</dbReference>
<dbReference type="EMBL" id="CP028942">
    <property type="protein sequence ID" value="QKM64818.1"/>
    <property type="molecule type" value="Genomic_DNA"/>
</dbReference>
<dbReference type="InterPro" id="IPR008334">
    <property type="entry name" value="5'-Nucleotdase_C"/>
</dbReference>
<sequence>MSLSRRDFLQALAFASAGGMSLQSNFAGAQVAAQKFYDVPKFGNVHLLHFTDCHAQLLPIYFREPNVNLGIGSQEGKTPHLVGEYFLKANGIAPGTRDAHAFTYLDFVAAAQNYGKMGGFAHMATLIKQLKAGRPGAQLLDGGDTWQGSGTALWTNGQDMVDAALALGVDVMTPHWEMTLGEKRVMEIVNGDFKGKVSFIAQNIKTSDFGDMVFNPYVMKNMNGVQVAIIGQAFPYTPIANPRYFTPDWTFGIQEENLQKTIDEVKAKGAKVVVLLSHNGMDVDLKMASRVSGLHAILGGHTHDGVPVPVQVKNRGGMTLVTNAGSNGKFLGVLDFDVKGGKPVDFRYKLLPVFSNMIPADPTMSKLIAKVRTPFEAKLGEKLATTDGLLYRRGNFNGSFDQLILDGLMTQKDAEIAFSPGFRWGTSLLPGQAITRENLMDQTAITYPYTTVTNMSGETIKTILEDVADNLFNPDPYYQQGGDMVRVGGMQYTIDPAQTAGNRISDMCLNGKSIEAGKTYKVAGWAPVSEDAKNAGGEAIWDVIERHLKDVKVVKAVKLNEPVIKGVANNPGMAPI</sequence>
<dbReference type="SUPFAM" id="SSF56300">
    <property type="entry name" value="Metallo-dependent phosphatases"/>
    <property type="match status" value="1"/>
</dbReference>
<protein>
    <submittedName>
        <fullName evidence="3">Thiosulfohydrolase SoxB</fullName>
    </submittedName>
</protein>
<dbReference type="PANTHER" id="PTHR11575:SF42">
    <property type="entry name" value="SULFUR OXIDATION PROTEIN SOXB"/>
    <property type="match status" value="1"/>
</dbReference>
<gene>
    <name evidence="3" type="primary">soxB</name>
    <name evidence="3" type="ORF">DCO17_06000</name>
</gene>
<dbReference type="Pfam" id="PF02872">
    <property type="entry name" value="5_nucleotid_C"/>
    <property type="match status" value="1"/>
</dbReference>
<dbReference type="InterPro" id="IPR006179">
    <property type="entry name" value="5_nucleotidase/apyrase"/>
</dbReference>
<dbReference type="GO" id="GO:0016787">
    <property type="term" value="F:hydrolase activity"/>
    <property type="evidence" value="ECO:0007669"/>
    <property type="project" value="UniProtKB-KW"/>
</dbReference>
<proteinExistence type="inferred from homology"/>
<dbReference type="InterPro" id="IPR036907">
    <property type="entry name" value="5'-Nucleotdase_C_sf"/>
</dbReference>
<dbReference type="PRINTS" id="PR01607">
    <property type="entry name" value="APYRASEFAMLY"/>
</dbReference>
<dbReference type="InterPro" id="IPR006311">
    <property type="entry name" value="TAT_signal"/>
</dbReference>
<reference evidence="3 4" key="1">
    <citation type="submission" date="2018-04" db="EMBL/GenBank/DDBJ databases">
        <title>Polynucleobacter sp. UH21B genome.</title>
        <authorList>
            <person name="Hahn M.W."/>
        </authorList>
    </citation>
    <scope>NUCLEOTIDE SEQUENCE [LARGE SCALE GENOMIC DNA]</scope>
    <source>
        <strain evidence="3 4">MWH-UH21B</strain>
    </source>
</reference>
<dbReference type="CDD" id="cd07411">
    <property type="entry name" value="MPP_SoxB_N"/>
    <property type="match status" value="1"/>
</dbReference>
<keyword evidence="1 3" id="KW-0378">Hydrolase</keyword>
<evidence type="ECO:0000313" key="3">
    <source>
        <dbReference type="EMBL" id="QKM64818.1"/>
    </source>
</evidence>
<dbReference type="AlphaFoldDB" id="A0A6M9PZM6"/>
<evidence type="ECO:0000256" key="1">
    <source>
        <dbReference type="RuleBase" id="RU362119"/>
    </source>
</evidence>
<dbReference type="InterPro" id="IPR030998">
    <property type="entry name" value="Thiosulf_SoxB"/>
</dbReference>
<dbReference type="Proteomes" id="UP000503312">
    <property type="component" value="Chromosome"/>
</dbReference>
<dbReference type="PANTHER" id="PTHR11575">
    <property type="entry name" value="5'-NUCLEOTIDASE-RELATED"/>
    <property type="match status" value="1"/>
</dbReference>
<name>A0A6M9PZM6_9BURK</name>
<evidence type="ECO:0000313" key="4">
    <source>
        <dbReference type="Proteomes" id="UP000503312"/>
    </source>
</evidence>
<dbReference type="SUPFAM" id="SSF55816">
    <property type="entry name" value="5'-nucleotidase (syn. UDP-sugar hydrolase), C-terminal domain"/>
    <property type="match status" value="1"/>
</dbReference>
<dbReference type="InterPro" id="IPR041829">
    <property type="entry name" value="SoxB_N"/>
</dbReference>